<dbReference type="AlphaFoldDB" id="X1U167"/>
<proteinExistence type="predicted"/>
<dbReference type="EMBL" id="BARW01025680">
    <property type="protein sequence ID" value="GAJ11264.1"/>
    <property type="molecule type" value="Genomic_DNA"/>
</dbReference>
<evidence type="ECO:0000313" key="1">
    <source>
        <dbReference type="EMBL" id="GAJ11264.1"/>
    </source>
</evidence>
<name>X1U167_9ZZZZ</name>
<reference evidence="1" key="1">
    <citation type="journal article" date="2014" name="Front. Microbiol.">
        <title>High frequency of phylogenetically diverse reductive dehalogenase-homologous genes in deep subseafloor sedimentary metagenomes.</title>
        <authorList>
            <person name="Kawai M."/>
            <person name="Futagami T."/>
            <person name="Toyoda A."/>
            <person name="Takaki Y."/>
            <person name="Nishi S."/>
            <person name="Hori S."/>
            <person name="Arai W."/>
            <person name="Tsubouchi T."/>
            <person name="Morono Y."/>
            <person name="Uchiyama I."/>
            <person name="Ito T."/>
            <person name="Fujiyama A."/>
            <person name="Inagaki F."/>
            <person name="Takami H."/>
        </authorList>
    </citation>
    <scope>NUCLEOTIDE SEQUENCE</scope>
    <source>
        <strain evidence="1">Expedition CK06-06</strain>
    </source>
</reference>
<comment type="caution">
    <text evidence="1">The sequence shown here is derived from an EMBL/GenBank/DDBJ whole genome shotgun (WGS) entry which is preliminary data.</text>
</comment>
<feature type="non-terminal residue" evidence="1">
    <location>
        <position position="1"/>
    </location>
</feature>
<organism evidence="1">
    <name type="scientific">marine sediment metagenome</name>
    <dbReference type="NCBI Taxonomy" id="412755"/>
    <lineage>
        <taxon>unclassified sequences</taxon>
        <taxon>metagenomes</taxon>
        <taxon>ecological metagenomes</taxon>
    </lineage>
</organism>
<accession>X1U167</accession>
<sequence>QLKDEKKRYEYFKNFLKQSGDNGSVFCPSLKVPDKVFWR</sequence>
<protein>
    <submittedName>
        <fullName evidence="1">Uncharacterized protein</fullName>
    </submittedName>
</protein>
<gene>
    <name evidence="1" type="ORF">S12H4_42040</name>
</gene>